<dbReference type="AlphaFoldDB" id="A0A212LMJ3"/>
<evidence type="ECO:0008006" key="3">
    <source>
        <dbReference type="Google" id="ProtNLM"/>
    </source>
</evidence>
<protein>
    <recommendedName>
        <fullName evidence="3">Outer membrane protein beta-barrel domain-containing protein</fullName>
    </recommendedName>
</protein>
<keyword evidence="1" id="KW-0732">Signal</keyword>
<sequence length="179" mass="19517">MKKKIATLLTGSLLVAGVGFAAPITDLQQNETSIGYNHYNLDAAGMDVDSDNFYLENGVSDRVILGIERNTLTVPGYHTNFTDVYAHYKLDPNIRLMLGNRNYSEGPNKMFYGVGANANLAPQLDGYASVTSSSIATEWQTGVNYKLNQQAALHLGYKSYKEDGAPRLDGVGFGASYNF</sequence>
<dbReference type="RefSeq" id="WP_288183243.1">
    <property type="nucleotide sequence ID" value="NZ_LT608335.1"/>
</dbReference>
<gene>
    <name evidence="2" type="ORF">KL86SPO_20228</name>
</gene>
<dbReference type="InterPro" id="IPR011250">
    <property type="entry name" value="OMP/PagP_B-barrel"/>
</dbReference>
<proteinExistence type="predicted"/>
<dbReference type="EMBL" id="FMJE01000002">
    <property type="protein sequence ID" value="SCM78765.1"/>
    <property type="molecule type" value="Genomic_DNA"/>
</dbReference>
<name>A0A212LMJ3_9FIRM</name>
<evidence type="ECO:0000313" key="2">
    <source>
        <dbReference type="EMBL" id="SCM78765.1"/>
    </source>
</evidence>
<accession>A0A212LMJ3</accession>
<reference evidence="2" key="1">
    <citation type="submission" date="2016-08" db="EMBL/GenBank/DDBJ databases">
        <authorList>
            <person name="Seilhamer J.J."/>
        </authorList>
    </citation>
    <scope>NUCLEOTIDE SEQUENCE</scope>
    <source>
        <strain evidence="2">86</strain>
    </source>
</reference>
<feature type="chain" id="PRO_5013392849" description="Outer membrane protein beta-barrel domain-containing protein" evidence="1">
    <location>
        <begin position="22"/>
        <end position="179"/>
    </location>
</feature>
<evidence type="ECO:0000256" key="1">
    <source>
        <dbReference type="SAM" id="SignalP"/>
    </source>
</evidence>
<feature type="signal peptide" evidence="1">
    <location>
        <begin position="1"/>
        <end position="21"/>
    </location>
</feature>
<dbReference type="SUPFAM" id="SSF56925">
    <property type="entry name" value="OMPA-like"/>
    <property type="match status" value="1"/>
</dbReference>
<organism evidence="2">
    <name type="scientific">uncultured Sporomusa sp</name>
    <dbReference type="NCBI Taxonomy" id="307249"/>
    <lineage>
        <taxon>Bacteria</taxon>
        <taxon>Bacillati</taxon>
        <taxon>Bacillota</taxon>
        <taxon>Negativicutes</taxon>
        <taxon>Selenomonadales</taxon>
        <taxon>Sporomusaceae</taxon>
        <taxon>Sporomusa</taxon>
        <taxon>environmental samples</taxon>
    </lineage>
</organism>